<dbReference type="Proteomes" id="UP001165960">
    <property type="component" value="Unassembled WGS sequence"/>
</dbReference>
<accession>A0ACC2UTI6</accession>
<sequence>MAFWMILLQAVKASILLGTRAEYDASPESHYLEKSWRQVIPGVWYTETPLSHNPPQKEEPQNYQSPKKPSKPQVFCPLASAFLLSSLGAYFFLGCFNPLLGCYCLFRELFHLGMVSLPVGSLVTVLNPSEIIHHLGRLLSSGWVPDMYPSLSDLMAMNSSCSLKKVHLEDLPANISYNTQGALNESPLDVSNIMN</sequence>
<reference evidence="1" key="1">
    <citation type="submission" date="2022-04" db="EMBL/GenBank/DDBJ databases">
        <title>Genome of the entomopathogenic fungus Entomophthora muscae.</title>
        <authorList>
            <person name="Elya C."/>
            <person name="Lovett B.R."/>
            <person name="Lee E."/>
            <person name="Macias A.M."/>
            <person name="Hajek A.E."/>
            <person name="De Bivort B.L."/>
            <person name="Kasson M.T."/>
            <person name="De Fine Licht H.H."/>
            <person name="Stajich J.E."/>
        </authorList>
    </citation>
    <scope>NUCLEOTIDE SEQUENCE</scope>
    <source>
        <strain evidence="1">Berkeley</strain>
    </source>
</reference>
<gene>
    <name evidence="1" type="ORF">DSO57_1008025</name>
</gene>
<name>A0ACC2UTI6_9FUNG</name>
<keyword evidence="2" id="KW-1185">Reference proteome</keyword>
<evidence type="ECO:0000313" key="2">
    <source>
        <dbReference type="Proteomes" id="UP001165960"/>
    </source>
</evidence>
<organism evidence="1 2">
    <name type="scientific">Entomophthora muscae</name>
    <dbReference type="NCBI Taxonomy" id="34485"/>
    <lineage>
        <taxon>Eukaryota</taxon>
        <taxon>Fungi</taxon>
        <taxon>Fungi incertae sedis</taxon>
        <taxon>Zoopagomycota</taxon>
        <taxon>Entomophthoromycotina</taxon>
        <taxon>Entomophthoromycetes</taxon>
        <taxon>Entomophthorales</taxon>
        <taxon>Entomophthoraceae</taxon>
        <taxon>Entomophthora</taxon>
    </lineage>
</organism>
<protein>
    <submittedName>
        <fullName evidence="1">Uncharacterized protein</fullName>
    </submittedName>
</protein>
<comment type="caution">
    <text evidence="1">The sequence shown here is derived from an EMBL/GenBank/DDBJ whole genome shotgun (WGS) entry which is preliminary data.</text>
</comment>
<evidence type="ECO:0000313" key="1">
    <source>
        <dbReference type="EMBL" id="KAJ9089926.1"/>
    </source>
</evidence>
<dbReference type="EMBL" id="QTSX02000024">
    <property type="protein sequence ID" value="KAJ9089926.1"/>
    <property type="molecule type" value="Genomic_DNA"/>
</dbReference>
<proteinExistence type="predicted"/>